<sequence length="147" mass="16897">MAVFKYLDPGERGENISTFPYKISCHSSQQSTLPTRTSPDLIHWILPPHSYISALKPIIHWCNLSEINHCCYFSVLFRNYYQHETTTASDKSMQLQYLDNIFSPHVYNNSDELVLKLNAVESTCAVEFYTVVDTSRSPAHNIPCLLH</sequence>
<keyword evidence="2" id="KW-1185">Reference proteome</keyword>
<dbReference type="Proteomes" id="UP001159405">
    <property type="component" value="Unassembled WGS sequence"/>
</dbReference>
<dbReference type="EMBL" id="CALNXK010000069">
    <property type="protein sequence ID" value="CAH3142582.1"/>
    <property type="molecule type" value="Genomic_DNA"/>
</dbReference>
<gene>
    <name evidence="1" type="ORF">PLOB_00042448</name>
</gene>
<protein>
    <submittedName>
        <fullName evidence="1">Uncharacterized protein</fullName>
    </submittedName>
</protein>
<reference evidence="1 2" key="1">
    <citation type="submission" date="2022-05" db="EMBL/GenBank/DDBJ databases">
        <authorList>
            <consortium name="Genoscope - CEA"/>
            <person name="William W."/>
        </authorList>
    </citation>
    <scope>NUCLEOTIDE SEQUENCE [LARGE SCALE GENOMIC DNA]</scope>
</reference>
<comment type="caution">
    <text evidence="1">The sequence shown here is derived from an EMBL/GenBank/DDBJ whole genome shotgun (WGS) entry which is preliminary data.</text>
</comment>
<organism evidence="1 2">
    <name type="scientific">Porites lobata</name>
    <dbReference type="NCBI Taxonomy" id="104759"/>
    <lineage>
        <taxon>Eukaryota</taxon>
        <taxon>Metazoa</taxon>
        <taxon>Cnidaria</taxon>
        <taxon>Anthozoa</taxon>
        <taxon>Hexacorallia</taxon>
        <taxon>Scleractinia</taxon>
        <taxon>Fungiina</taxon>
        <taxon>Poritidae</taxon>
        <taxon>Porites</taxon>
    </lineage>
</organism>
<accession>A0ABN8PF54</accession>
<evidence type="ECO:0000313" key="2">
    <source>
        <dbReference type="Proteomes" id="UP001159405"/>
    </source>
</evidence>
<evidence type="ECO:0000313" key="1">
    <source>
        <dbReference type="EMBL" id="CAH3142582.1"/>
    </source>
</evidence>
<proteinExistence type="predicted"/>
<name>A0ABN8PF54_9CNID</name>